<protein>
    <submittedName>
        <fullName evidence="2">Alpha-1,4-glucan:maltose-1-phosphate maltosyltransferase</fullName>
        <ecNumber evidence="2">2.4.99.16</ecNumber>
    </submittedName>
</protein>
<proteinExistence type="predicted"/>
<gene>
    <name evidence="2" type="primary">glgE_7</name>
    <name evidence="2" type="ORF">SDC9_103674</name>
</gene>
<keyword evidence="2" id="KW-0808">Transferase</keyword>
<dbReference type="GO" id="GO:0009313">
    <property type="term" value="P:oligosaccharide catabolic process"/>
    <property type="evidence" value="ECO:0007669"/>
    <property type="project" value="TreeGrafter"/>
</dbReference>
<dbReference type="PANTHER" id="PTHR10357:SF205">
    <property type="entry name" value="O-GLYCOSYL HYDROLASE FAMILY 13"/>
    <property type="match status" value="1"/>
</dbReference>
<dbReference type="PANTHER" id="PTHR10357">
    <property type="entry name" value="ALPHA-AMYLASE FAMILY MEMBER"/>
    <property type="match status" value="1"/>
</dbReference>
<keyword evidence="2" id="KW-0328">Glycosyltransferase</keyword>
<organism evidence="2">
    <name type="scientific">bioreactor metagenome</name>
    <dbReference type="NCBI Taxonomy" id="1076179"/>
    <lineage>
        <taxon>unclassified sequences</taxon>
        <taxon>metagenomes</taxon>
        <taxon>ecological metagenomes</taxon>
    </lineage>
</organism>
<dbReference type="Gene3D" id="3.20.20.80">
    <property type="entry name" value="Glycosidases"/>
    <property type="match status" value="2"/>
</dbReference>
<dbReference type="InterPro" id="IPR017853">
    <property type="entry name" value="GH"/>
</dbReference>
<dbReference type="EMBL" id="VSSQ01015964">
    <property type="protein sequence ID" value="MPM56858.1"/>
    <property type="molecule type" value="Genomic_DNA"/>
</dbReference>
<feature type="domain" description="Glycosyl hydrolase family 13 catalytic" evidence="1">
    <location>
        <begin position="1"/>
        <end position="360"/>
    </location>
</feature>
<accession>A0A645AVR5</accession>
<dbReference type="SMART" id="SM00642">
    <property type="entry name" value="Aamy"/>
    <property type="match status" value="1"/>
</dbReference>
<evidence type="ECO:0000313" key="2">
    <source>
        <dbReference type="EMBL" id="MPM56858.1"/>
    </source>
</evidence>
<evidence type="ECO:0000259" key="1">
    <source>
        <dbReference type="SMART" id="SM00642"/>
    </source>
</evidence>
<dbReference type="AlphaFoldDB" id="A0A645AVR5"/>
<dbReference type="Pfam" id="PF00128">
    <property type="entry name" value="Alpha-amylase"/>
    <property type="match status" value="1"/>
</dbReference>
<reference evidence="2" key="1">
    <citation type="submission" date="2019-08" db="EMBL/GenBank/DDBJ databases">
        <authorList>
            <person name="Kucharzyk K."/>
            <person name="Murdoch R.W."/>
            <person name="Higgins S."/>
            <person name="Loffler F."/>
        </authorList>
    </citation>
    <scope>NUCLEOTIDE SEQUENCE</scope>
</reference>
<comment type="caution">
    <text evidence="2">The sequence shown here is derived from an EMBL/GenBank/DDBJ whole genome shotgun (WGS) entry which is preliminary data.</text>
</comment>
<name>A0A645AVR5_9ZZZZ</name>
<dbReference type="InterPro" id="IPR006047">
    <property type="entry name" value="GH13_cat_dom"/>
</dbReference>
<dbReference type="SUPFAM" id="SSF51445">
    <property type="entry name" value="(Trans)glycosidases"/>
    <property type="match status" value="1"/>
</dbReference>
<dbReference type="GO" id="GO:0004556">
    <property type="term" value="F:alpha-amylase activity"/>
    <property type="evidence" value="ECO:0007669"/>
    <property type="project" value="TreeGrafter"/>
</dbReference>
<dbReference type="GO" id="GO:0016757">
    <property type="term" value="F:glycosyltransferase activity"/>
    <property type="evidence" value="ECO:0007669"/>
    <property type="project" value="UniProtKB-KW"/>
</dbReference>
<dbReference type="EC" id="2.4.99.16" evidence="2"/>
<sequence>MKGEAGSPYAITDYFDVAPSLANDPEKRMLEFEALLTRCGDLSLKVIIDFVPNHLSREYNPVNKNTARPCFGKEDKADYHFHPMNNYYYLPGTSFIPPVKSDNTEPYTENPARVTGNDCFRPDPSVDDWYETVKLNYGVDYSVGKLGYFHPIPDTWLKIKEVLFFWVEKGVSGFRCDMAAMVPKEFWEWIIPVIKKSFPGTIFIGEIYEPHLYDSFLQKCGFDYLYDKVGLYDTLKEITLGKMGCSEITRCWQSLGALEDRMVNFLENHDEVRVASHHFASDPLGALPALAVSLLLNKSPFLLYFGQELGERGEDCEGFSGQDGKTSIFDYWSLETVRNWIKDNNEPPIRNLYKTLLNLATAEEAFGNGDKFDLNYANEHNPFYNIYNNFSFTRKGVDALFIIFAGFGKQEYHVKLVLPHEMFVYHSIEPGIIRQASDVMTGEKFEIRLDPASLTELGNTAHGIKVVKVLL</sequence>